<dbReference type="Gene3D" id="3.30.70.360">
    <property type="match status" value="1"/>
</dbReference>
<dbReference type="GO" id="GO:0006526">
    <property type="term" value="P:L-arginine biosynthetic process"/>
    <property type="evidence" value="ECO:0007669"/>
    <property type="project" value="TreeGrafter"/>
</dbReference>
<dbReference type="SUPFAM" id="SSF53187">
    <property type="entry name" value="Zn-dependent exopeptidases"/>
    <property type="match status" value="1"/>
</dbReference>
<dbReference type="SUPFAM" id="SSF55031">
    <property type="entry name" value="Bacterial exopeptidase dimerisation domain"/>
    <property type="match status" value="1"/>
</dbReference>
<name>A0A517ZNY9_9PLAN</name>
<reference evidence="5 6" key="1">
    <citation type="submission" date="2019-02" db="EMBL/GenBank/DDBJ databases">
        <title>Deep-cultivation of Planctomycetes and their phenomic and genomic characterization uncovers novel biology.</title>
        <authorList>
            <person name="Wiegand S."/>
            <person name="Jogler M."/>
            <person name="Boedeker C."/>
            <person name="Pinto D."/>
            <person name="Vollmers J."/>
            <person name="Rivas-Marin E."/>
            <person name="Kohn T."/>
            <person name="Peeters S.H."/>
            <person name="Heuer A."/>
            <person name="Rast P."/>
            <person name="Oberbeckmann S."/>
            <person name="Bunk B."/>
            <person name="Jeske O."/>
            <person name="Meyerdierks A."/>
            <person name="Storesund J.E."/>
            <person name="Kallscheuer N."/>
            <person name="Luecker S."/>
            <person name="Lage O.M."/>
            <person name="Pohl T."/>
            <person name="Merkel B.J."/>
            <person name="Hornburger P."/>
            <person name="Mueller R.-W."/>
            <person name="Bruemmer F."/>
            <person name="Labrenz M."/>
            <person name="Spormann A.M."/>
            <person name="Op den Camp H."/>
            <person name="Overmann J."/>
            <person name="Amann R."/>
            <person name="Jetten M.S.M."/>
            <person name="Mascher T."/>
            <person name="Medema M.H."/>
            <person name="Devos D.P."/>
            <person name="Kaster A.-K."/>
            <person name="Ovreas L."/>
            <person name="Rohde M."/>
            <person name="Galperin M.Y."/>
            <person name="Jogler C."/>
        </authorList>
    </citation>
    <scope>NUCLEOTIDE SEQUENCE [LARGE SCALE GENOMIC DNA]</scope>
    <source>
        <strain evidence="5 6">Mal52</strain>
    </source>
</reference>
<dbReference type="PANTHER" id="PTHR43808:SF31">
    <property type="entry name" value="N-ACETYL-L-CITRULLINE DEACETYLASE"/>
    <property type="match status" value="1"/>
</dbReference>
<proteinExistence type="predicted"/>
<keyword evidence="6" id="KW-1185">Reference proteome</keyword>
<dbReference type="GO" id="GO:0046872">
    <property type="term" value="F:metal ion binding"/>
    <property type="evidence" value="ECO:0007669"/>
    <property type="project" value="UniProtKB-KW"/>
</dbReference>
<organism evidence="5 6">
    <name type="scientific">Symmachiella dynata</name>
    <dbReference type="NCBI Taxonomy" id="2527995"/>
    <lineage>
        <taxon>Bacteria</taxon>
        <taxon>Pseudomonadati</taxon>
        <taxon>Planctomycetota</taxon>
        <taxon>Planctomycetia</taxon>
        <taxon>Planctomycetales</taxon>
        <taxon>Planctomycetaceae</taxon>
        <taxon>Symmachiella</taxon>
    </lineage>
</organism>
<dbReference type="InterPro" id="IPR036264">
    <property type="entry name" value="Bact_exopeptidase_dim_dom"/>
</dbReference>
<evidence type="ECO:0000256" key="2">
    <source>
        <dbReference type="ARBA" id="ARBA00022801"/>
    </source>
</evidence>
<dbReference type="EC" id="3.5.1.16" evidence="5"/>
<gene>
    <name evidence="5" type="primary">argE_2</name>
    <name evidence="5" type="ORF">Mal52_26800</name>
</gene>
<dbReference type="AlphaFoldDB" id="A0A517ZNY9"/>
<dbReference type="Pfam" id="PF01546">
    <property type="entry name" value="Peptidase_M20"/>
    <property type="match status" value="1"/>
</dbReference>
<dbReference type="Proteomes" id="UP000319383">
    <property type="component" value="Chromosome"/>
</dbReference>
<evidence type="ECO:0000256" key="3">
    <source>
        <dbReference type="ARBA" id="ARBA00023285"/>
    </source>
</evidence>
<dbReference type="Pfam" id="PF07687">
    <property type="entry name" value="M20_dimer"/>
    <property type="match status" value="1"/>
</dbReference>
<feature type="domain" description="Peptidase M20 dimerisation" evidence="4">
    <location>
        <begin position="175"/>
        <end position="283"/>
    </location>
</feature>
<dbReference type="CDD" id="cd03894">
    <property type="entry name" value="M20_ArgE"/>
    <property type="match status" value="1"/>
</dbReference>
<keyword evidence="3" id="KW-0170">Cobalt</keyword>
<keyword evidence="2 5" id="KW-0378">Hydrolase</keyword>
<dbReference type="PANTHER" id="PTHR43808">
    <property type="entry name" value="ACETYLORNITHINE DEACETYLASE"/>
    <property type="match status" value="1"/>
</dbReference>
<accession>A0A517ZNY9</accession>
<dbReference type="EMBL" id="CP036276">
    <property type="protein sequence ID" value="QDU44202.1"/>
    <property type="molecule type" value="Genomic_DNA"/>
</dbReference>
<dbReference type="RefSeq" id="WP_145376597.1">
    <property type="nucleotide sequence ID" value="NZ_CP036276.1"/>
</dbReference>
<dbReference type="InterPro" id="IPR002933">
    <property type="entry name" value="Peptidase_M20"/>
</dbReference>
<sequence>MDALAYNKELIRFESTSPLSNVEVSNYCEDKLKGLGFVTERIEYDDANGVRKANVMAKKGNGTGGVAYFCHTDVVPADTWSIKEHGPFEPAVVGDKLYGRGSCDMKGSLSCALAAADRFSADELKQPFYITCTADEEVGYIGAKQVAEKSKMYREMVEGDARGIIGEPTMLEVVYAHKGTTGFSAVSQGRAAHSSTDKGLNANLAMIPFLAEMKAIHDETLQDPTWRDERFNPPTISWNIGINDHTTAINITPPQSVCTVYFRVMPNMDAQILVDRARKVAEKCGLEFQAHGNGAPLYVDPHSDFVNEFLEIAGKTEAQTVTYGTDGAMFSDLKRKVVYGPGDIAQAHTDDEWITLEQLEQGTEMFEKLIRRWCT</sequence>
<dbReference type="KEGG" id="sdyn:Mal52_26800"/>
<evidence type="ECO:0000256" key="1">
    <source>
        <dbReference type="ARBA" id="ARBA00022723"/>
    </source>
</evidence>
<dbReference type="InterPro" id="IPR011650">
    <property type="entry name" value="Peptidase_M20_dimer"/>
</dbReference>
<evidence type="ECO:0000313" key="5">
    <source>
        <dbReference type="EMBL" id="QDU44202.1"/>
    </source>
</evidence>
<dbReference type="GO" id="GO:0008777">
    <property type="term" value="F:acetylornithine deacetylase activity"/>
    <property type="evidence" value="ECO:0007669"/>
    <property type="project" value="UniProtKB-EC"/>
</dbReference>
<evidence type="ECO:0000313" key="6">
    <source>
        <dbReference type="Proteomes" id="UP000319383"/>
    </source>
</evidence>
<protein>
    <submittedName>
        <fullName evidence="5">Acetylornithine deacetylase</fullName>
        <ecNumber evidence="5">3.5.1.16</ecNumber>
    </submittedName>
</protein>
<dbReference type="InterPro" id="IPR050072">
    <property type="entry name" value="Peptidase_M20A"/>
</dbReference>
<keyword evidence="1" id="KW-0479">Metal-binding</keyword>
<dbReference type="Gene3D" id="3.40.630.10">
    <property type="entry name" value="Zn peptidases"/>
    <property type="match status" value="1"/>
</dbReference>
<evidence type="ECO:0000259" key="4">
    <source>
        <dbReference type="Pfam" id="PF07687"/>
    </source>
</evidence>